<dbReference type="KEGG" id="kne:92179742"/>
<keyword evidence="2" id="KW-0812">Transmembrane</keyword>
<organism evidence="3 4">
    <name type="scientific">Kwoniella newhampshirensis</name>
    <dbReference type="NCBI Taxonomy" id="1651941"/>
    <lineage>
        <taxon>Eukaryota</taxon>
        <taxon>Fungi</taxon>
        <taxon>Dikarya</taxon>
        <taxon>Basidiomycota</taxon>
        <taxon>Agaricomycotina</taxon>
        <taxon>Tremellomycetes</taxon>
        <taxon>Tremellales</taxon>
        <taxon>Cryptococcaceae</taxon>
        <taxon>Kwoniella</taxon>
    </lineage>
</organism>
<feature type="transmembrane region" description="Helical" evidence="2">
    <location>
        <begin position="208"/>
        <end position="227"/>
    </location>
</feature>
<keyword evidence="2" id="KW-0472">Membrane</keyword>
<name>A0AAW0YZA2_9TREE</name>
<evidence type="ECO:0000256" key="2">
    <source>
        <dbReference type="SAM" id="Phobius"/>
    </source>
</evidence>
<feature type="compositionally biased region" description="Basic and acidic residues" evidence="1">
    <location>
        <begin position="1"/>
        <end position="16"/>
    </location>
</feature>
<feature type="region of interest" description="Disordered" evidence="1">
    <location>
        <begin position="102"/>
        <end position="129"/>
    </location>
</feature>
<dbReference type="GeneID" id="92179742"/>
<proteinExistence type="predicted"/>
<comment type="caution">
    <text evidence="3">The sequence shown here is derived from an EMBL/GenBank/DDBJ whole genome shotgun (WGS) entry which is preliminary data.</text>
</comment>
<evidence type="ECO:0000256" key="1">
    <source>
        <dbReference type="SAM" id="MobiDB-lite"/>
    </source>
</evidence>
<keyword evidence="4" id="KW-1185">Reference proteome</keyword>
<reference evidence="3 4" key="1">
    <citation type="journal article" date="2024" name="bioRxiv">
        <title>Comparative genomics of Cryptococcus and Kwoniella reveals pathogenesis evolution and contrasting karyotype dynamics via intercentromeric recombination or chromosome fusion.</title>
        <authorList>
            <person name="Coelho M.A."/>
            <person name="David-Palma M."/>
            <person name="Shea T."/>
            <person name="Bowers K."/>
            <person name="McGinley-Smith S."/>
            <person name="Mohammad A.W."/>
            <person name="Gnirke A."/>
            <person name="Yurkov A.M."/>
            <person name="Nowrousian M."/>
            <person name="Sun S."/>
            <person name="Cuomo C.A."/>
            <person name="Heitman J."/>
        </authorList>
    </citation>
    <scope>NUCLEOTIDE SEQUENCE [LARGE SCALE GENOMIC DNA]</scope>
    <source>
        <strain evidence="3 4">CBS 13917</strain>
    </source>
</reference>
<dbReference type="RefSeq" id="XP_066804286.1">
    <property type="nucleotide sequence ID" value="XM_066945597.1"/>
</dbReference>
<feature type="region of interest" description="Disordered" evidence="1">
    <location>
        <begin position="299"/>
        <end position="344"/>
    </location>
</feature>
<gene>
    <name evidence="3" type="ORF">IAR55_002484</name>
</gene>
<keyword evidence="2" id="KW-1133">Transmembrane helix</keyword>
<evidence type="ECO:0000313" key="3">
    <source>
        <dbReference type="EMBL" id="KAK8861661.1"/>
    </source>
</evidence>
<protein>
    <submittedName>
        <fullName evidence="3">Uncharacterized protein</fullName>
    </submittedName>
</protein>
<feature type="transmembrane region" description="Helical" evidence="2">
    <location>
        <begin position="50"/>
        <end position="72"/>
    </location>
</feature>
<dbReference type="EMBL" id="JBCAWK010000004">
    <property type="protein sequence ID" value="KAK8861661.1"/>
    <property type="molecule type" value="Genomic_DNA"/>
</dbReference>
<accession>A0AAW0YZA2</accession>
<dbReference type="AlphaFoldDB" id="A0AAW0YZA2"/>
<feature type="compositionally biased region" description="Low complexity" evidence="1">
    <location>
        <begin position="104"/>
        <end position="127"/>
    </location>
</feature>
<dbReference type="Proteomes" id="UP001388673">
    <property type="component" value="Unassembled WGS sequence"/>
</dbReference>
<feature type="transmembrane region" description="Helical" evidence="2">
    <location>
        <begin position="239"/>
        <end position="259"/>
    </location>
</feature>
<sequence length="344" mass="37617">MSDKTPTDLDQAERGHPTSFSSSSPPSPDRNGGKERAANRAPDFFNYHPPVGLVVLEFVVCLLVLLVCFMAPNGGISTIVKKGNSDFVGLLRECSQSSCQGWMSTAGSNTNSTTPTSSSSNSAAPSSARRRDLQTDLDLSSFYLTTGLASLVSFWMITISFYIFIVPRLFTSPPLAWSSSSDEIPSGGGRMDRLRRSFKIFAYRISRIYLFVLGFLLLGIAGSATFLAVKARSEDGGSIGIGLILLHASWILCFMATYLEISRGKIRRSADLGWFGFTCLPCAVRLKVRANKKWDSHAFQKGTRGEGGDEEADDGKTSTSRSRSTRRSKGSRDRSRSRARRRVA</sequence>
<feature type="transmembrane region" description="Helical" evidence="2">
    <location>
        <begin position="142"/>
        <end position="165"/>
    </location>
</feature>
<feature type="region of interest" description="Disordered" evidence="1">
    <location>
        <begin position="1"/>
        <end position="37"/>
    </location>
</feature>
<evidence type="ECO:0000313" key="4">
    <source>
        <dbReference type="Proteomes" id="UP001388673"/>
    </source>
</evidence>